<comment type="caution">
    <text evidence="7">The sequence shown here is derived from an EMBL/GenBank/DDBJ whole genome shotgun (WGS) entry which is preliminary data.</text>
</comment>
<dbReference type="PANTHER" id="PTHR42904">
    <property type="entry name" value="NUDIX HYDROLASE, NUDC SUBFAMILY"/>
    <property type="match status" value="1"/>
</dbReference>
<dbReference type="EMBL" id="MFJM01000019">
    <property type="protein sequence ID" value="OGG18182.1"/>
    <property type="molecule type" value="Genomic_DNA"/>
</dbReference>
<dbReference type="Gene3D" id="3.90.79.10">
    <property type="entry name" value="Nucleoside Triphosphate Pyrophosphohydrolase"/>
    <property type="match status" value="1"/>
</dbReference>
<protein>
    <recommendedName>
        <fullName evidence="6">Nudix hydrolase domain-containing protein</fullName>
    </recommendedName>
</protein>
<dbReference type="PANTHER" id="PTHR42904:SF12">
    <property type="entry name" value="ADP-RIBOSE PYROPHOSPHATASE-RELATED"/>
    <property type="match status" value="1"/>
</dbReference>
<dbReference type="InterPro" id="IPR020476">
    <property type="entry name" value="Nudix_hydrolase"/>
</dbReference>
<feature type="domain" description="Nudix hydrolase" evidence="6">
    <location>
        <begin position="36"/>
        <end position="165"/>
    </location>
</feature>
<comment type="similarity">
    <text evidence="5">Belongs to the Nudix hydrolase family.</text>
</comment>
<evidence type="ECO:0000313" key="7">
    <source>
        <dbReference type="EMBL" id="OGG18182.1"/>
    </source>
</evidence>
<accession>A0A1F6A173</accession>
<dbReference type="STRING" id="1798383.A3D78_05380"/>
<keyword evidence="4" id="KW-0460">Magnesium</keyword>
<evidence type="ECO:0000256" key="5">
    <source>
        <dbReference type="RuleBase" id="RU003476"/>
    </source>
</evidence>
<dbReference type="InterPro" id="IPR015797">
    <property type="entry name" value="NUDIX_hydrolase-like_dom_sf"/>
</dbReference>
<dbReference type="Pfam" id="PF00293">
    <property type="entry name" value="NUDIX"/>
    <property type="match status" value="1"/>
</dbReference>
<keyword evidence="3 5" id="KW-0378">Hydrolase</keyword>
<dbReference type="PROSITE" id="PS51462">
    <property type="entry name" value="NUDIX"/>
    <property type="match status" value="1"/>
</dbReference>
<dbReference type="InterPro" id="IPR020084">
    <property type="entry name" value="NUDIX_hydrolase_CS"/>
</dbReference>
<evidence type="ECO:0000256" key="1">
    <source>
        <dbReference type="ARBA" id="ARBA00001946"/>
    </source>
</evidence>
<dbReference type="Proteomes" id="UP000176253">
    <property type="component" value="Unassembled WGS sequence"/>
</dbReference>
<keyword evidence="2" id="KW-0479">Metal-binding</keyword>
<sequence length="171" mass="19769">MDKNFKYCPRCRTRIIQINRGKELSCEKCGFYYYRNAAPTVAAILVNSKREILLVKRKFPPYKNYWDLPGGFVDDNENLEKALVREVREELNIILDSYGYIGSATDSYPYKGIIYKTIVAVYTSTIEDKITLGDDVVDYCFFPKNNFPNPQFAFPGLAKVVEKYINQNISP</sequence>
<dbReference type="GO" id="GO:0019677">
    <property type="term" value="P:NAD+ catabolic process"/>
    <property type="evidence" value="ECO:0007669"/>
    <property type="project" value="TreeGrafter"/>
</dbReference>
<dbReference type="PRINTS" id="PR00502">
    <property type="entry name" value="NUDIXFAMILY"/>
</dbReference>
<dbReference type="AlphaFoldDB" id="A0A1F6A173"/>
<dbReference type="GO" id="GO:0006742">
    <property type="term" value="P:NADP+ catabolic process"/>
    <property type="evidence" value="ECO:0007669"/>
    <property type="project" value="TreeGrafter"/>
</dbReference>
<organism evidence="7 8">
    <name type="scientific">Candidatus Gottesmanbacteria bacterium RIFCSPHIGHO2_02_FULL_39_14</name>
    <dbReference type="NCBI Taxonomy" id="1798383"/>
    <lineage>
        <taxon>Bacteria</taxon>
        <taxon>Candidatus Gottesmaniibacteriota</taxon>
    </lineage>
</organism>
<dbReference type="GO" id="GO:0035529">
    <property type="term" value="F:NADH pyrophosphatase activity"/>
    <property type="evidence" value="ECO:0007669"/>
    <property type="project" value="TreeGrafter"/>
</dbReference>
<evidence type="ECO:0000256" key="4">
    <source>
        <dbReference type="ARBA" id="ARBA00022842"/>
    </source>
</evidence>
<proteinExistence type="inferred from homology"/>
<dbReference type="GO" id="GO:0005829">
    <property type="term" value="C:cytosol"/>
    <property type="evidence" value="ECO:0007669"/>
    <property type="project" value="TreeGrafter"/>
</dbReference>
<evidence type="ECO:0000313" key="8">
    <source>
        <dbReference type="Proteomes" id="UP000176253"/>
    </source>
</evidence>
<dbReference type="InterPro" id="IPR050241">
    <property type="entry name" value="NAD-cap_RNA_hydrolase_NudC"/>
</dbReference>
<dbReference type="CDD" id="cd04681">
    <property type="entry name" value="NUDIX_Hydrolase"/>
    <property type="match status" value="1"/>
</dbReference>
<gene>
    <name evidence="7" type="ORF">A3D78_05380</name>
</gene>
<name>A0A1F6A173_9BACT</name>
<dbReference type="SUPFAM" id="SSF55811">
    <property type="entry name" value="Nudix"/>
    <property type="match status" value="1"/>
</dbReference>
<dbReference type="PROSITE" id="PS00893">
    <property type="entry name" value="NUDIX_BOX"/>
    <property type="match status" value="1"/>
</dbReference>
<comment type="cofactor">
    <cofactor evidence="1">
        <name>Mg(2+)</name>
        <dbReference type="ChEBI" id="CHEBI:18420"/>
    </cofactor>
</comment>
<reference evidence="7 8" key="1">
    <citation type="journal article" date="2016" name="Nat. Commun.">
        <title>Thousands of microbial genomes shed light on interconnected biogeochemical processes in an aquifer system.</title>
        <authorList>
            <person name="Anantharaman K."/>
            <person name="Brown C.T."/>
            <person name="Hug L.A."/>
            <person name="Sharon I."/>
            <person name="Castelle C.J."/>
            <person name="Probst A.J."/>
            <person name="Thomas B.C."/>
            <person name="Singh A."/>
            <person name="Wilkins M.J."/>
            <person name="Karaoz U."/>
            <person name="Brodie E.L."/>
            <person name="Williams K.H."/>
            <person name="Hubbard S.S."/>
            <person name="Banfield J.F."/>
        </authorList>
    </citation>
    <scope>NUCLEOTIDE SEQUENCE [LARGE SCALE GENOMIC DNA]</scope>
</reference>
<evidence type="ECO:0000259" key="6">
    <source>
        <dbReference type="PROSITE" id="PS51462"/>
    </source>
</evidence>
<dbReference type="InterPro" id="IPR000086">
    <property type="entry name" value="NUDIX_hydrolase_dom"/>
</dbReference>
<evidence type="ECO:0000256" key="2">
    <source>
        <dbReference type="ARBA" id="ARBA00022723"/>
    </source>
</evidence>
<dbReference type="GO" id="GO:0046872">
    <property type="term" value="F:metal ion binding"/>
    <property type="evidence" value="ECO:0007669"/>
    <property type="project" value="UniProtKB-KW"/>
</dbReference>
<evidence type="ECO:0000256" key="3">
    <source>
        <dbReference type="ARBA" id="ARBA00022801"/>
    </source>
</evidence>